<comment type="pathway">
    <text evidence="5">Metabolic intermediate biosynthesis; chorismate biosynthesis; chorismate from D-erythrose 4-phosphate and phosphoenolpyruvate: step 2/7.</text>
</comment>
<keyword evidence="15" id="KW-0057">Aromatic amino acid biosynthesis</keyword>
<dbReference type="Pfam" id="PF01761">
    <property type="entry name" value="DHQ_synthase"/>
    <property type="match status" value="1"/>
</dbReference>
<dbReference type="PANTHER" id="PTHR43622">
    <property type="entry name" value="3-DEHYDROQUINATE SYNTHASE"/>
    <property type="match status" value="1"/>
</dbReference>
<dbReference type="EMBL" id="CAFBOP010000004">
    <property type="protein sequence ID" value="CAB4978250.1"/>
    <property type="molecule type" value="Genomic_DNA"/>
</dbReference>
<dbReference type="GO" id="GO:0008652">
    <property type="term" value="P:amino acid biosynthetic process"/>
    <property type="evidence" value="ECO:0007669"/>
    <property type="project" value="UniProtKB-KW"/>
</dbReference>
<feature type="domain" description="3-dehydroquinate synthase N-terminal" evidence="18">
    <location>
        <begin position="59"/>
        <end position="171"/>
    </location>
</feature>
<reference evidence="23" key="1">
    <citation type="submission" date="2020-05" db="EMBL/GenBank/DDBJ databases">
        <authorList>
            <person name="Chiriac C."/>
            <person name="Salcher M."/>
            <person name="Ghai R."/>
            <person name="Kavagutti S V."/>
        </authorList>
    </citation>
    <scope>NUCLEOTIDE SEQUENCE</scope>
</reference>
<dbReference type="GO" id="GO:0003856">
    <property type="term" value="F:3-dehydroquinate synthase activity"/>
    <property type="evidence" value="ECO:0007669"/>
    <property type="project" value="UniProtKB-EC"/>
</dbReference>
<sequence length="351" mass="38432">MVAIKVVSERNYEVKVDCDWLAELLPELTQRAHVAVVVSEKMSQSVRKLLPDQPNITLIEILDGEDGKSIESLNFLWFQFAHIGMTRNDLVLAIGGGATTDIAGFAASTWMRGIDWIAVPTTLAGMVDASVGGKTGMNSPVGKNLIGAFHSPIGVLIDLSWLSTLSDRDFSAGMAEVIKCGFIASPKILEIVSGNSLQELRKSRDVTSRLIAESVRVKAGVVSADFKESFTREILNYGHTLGHAVERDSNYQIRHGEAVSIGMVFVAELARDRGLINDELVSEHKRILESFGLPTTYEKSALPRLVKIMSLDKKNRGAGIRFVVLTGVGNTTRIDDVNDDEIFKAYERISV</sequence>
<name>A0A6J7PY25_9ZZZZ</name>
<dbReference type="EC" id="4.2.3.4" evidence="7"/>
<dbReference type="SUPFAM" id="SSF56796">
    <property type="entry name" value="Dehydroquinate synthase-like"/>
    <property type="match status" value="1"/>
</dbReference>
<evidence type="ECO:0000313" key="22">
    <source>
        <dbReference type="EMBL" id="CAB4978250.1"/>
    </source>
</evidence>
<comment type="cofactor">
    <cofactor evidence="3">
        <name>Co(2+)</name>
        <dbReference type="ChEBI" id="CHEBI:48828"/>
    </cofactor>
</comment>
<keyword evidence="11" id="KW-0479">Metal-binding</keyword>
<keyword evidence="12" id="KW-0547">Nucleotide-binding</keyword>
<keyword evidence="14" id="KW-0520">NAD</keyword>
<protein>
    <recommendedName>
        <fullName evidence="8">3-dehydroquinate synthase</fullName>
        <ecNumber evidence="7">4.2.3.4</ecNumber>
    </recommendedName>
</protein>
<evidence type="ECO:0000256" key="16">
    <source>
        <dbReference type="ARBA" id="ARBA00023239"/>
    </source>
</evidence>
<proteinExistence type="inferred from homology"/>
<dbReference type="EMBL" id="CAFBPP010000001">
    <property type="protein sequence ID" value="CAB5007312.1"/>
    <property type="molecule type" value="Genomic_DNA"/>
</dbReference>
<dbReference type="GO" id="GO:0009073">
    <property type="term" value="P:aromatic amino acid family biosynthetic process"/>
    <property type="evidence" value="ECO:0007669"/>
    <property type="project" value="UniProtKB-KW"/>
</dbReference>
<dbReference type="Pfam" id="PF24621">
    <property type="entry name" value="DHQS_C"/>
    <property type="match status" value="1"/>
</dbReference>
<keyword evidence="10" id="KW-0028">Amino-acid biosynthesis</keyword>
<dbReference type="AlphaFoldDB" id="A0A6J7PY25"/>
<keyword evidence="16" id="KW-0456">Lyase</keyword>
<evidence type="ECO:0000313" key="20">
    <source>
        <dbReference type="EMBL" id="CAB4780161.1"/>
    </source>
</evidence>
<dbReference type="InterPro" id="IPR030960">
    <property type="entry name" value="DHQS/DOIS_N"/>
</dbReference>
<comment type="similarity">
    <text evidence="6">Belongs to the sugar phosphate cyclases superfamily. Dehydroquinate synthase family.</text>
</comment>
<dbReference type="InterPro" id="IPR056179">
    <property type="entry name" value="DHQS_C"/>
</dbReference>
<evidence type="ECO:0000256" key="11">
    <source>
        <dbReference type="ARBA" id="ARBA00022723"/>
    </source>
</evidence>
<dbReference type="PANTHER" id="PTHR43622:SF7">
    <property type="entry name" value="3-DEHYDROQUINATE SYNTHASE, CHLOROPLASTIC"/>
    <property type="match status" value="1"/>
</dbReference>
<dbReference type="Gene3D" id="1.20.1090.10">
    <property type="entry name" value="Dehydroquinate synthase-like - alpha domain"/>
    <property type="match status" value="1"/>
</dbReference>
<keyword evidence="17" id="KW-0170">Cobalt</keyword>
<keyword evidence="13" id="KW-0862">Zinc</keyword>
<dbReference type="EMBL" id="CAFAAC010000007">
    <property type="protein sequence ID" value="CAB4780161.1"/>
    <property type="molecule type" value="Genomic_DNA"/>
</dbReference>
<dbReference type="PIRSF" id="PIRSF001455">
    <property type="entry name" value="DHQ_synth"/>
    <property type="match status" value="1"/>
</dbReference>
<comment type="cofactor">
    <cofactor evidence="2">
        <name>NAD(+)</name>
        <dbReference type="ChEBI" id="CHEBI:57540"/>
    </cofactor>
</comment>
<evidence type="ECO:0000256" key="9">
    <source>
        <dbReference type="ARBA" id="ARBA00022490"/>
    </source>
</evidence>
<evidence type="ECO:0000256" key="3">
    <source>
        <dbReference type="ARBA" id="ARBA00001941"/>
    </source>
</evidence>
<dbReference type="Gene3D" id="3.40.50.1970">
    <property type="match status" value="1"/>
</dbReference>
<evidence type="ECO:0000256" key="13">
    <source>
        <dbReference type="ARBA" id="ARBA00022833"/>
    </source>
</evidence>
<dbReference type="EMBL" id="CAFBMN010000049">
    <property type="protein sequence ID" value="CAB4906809.1"/>
    <property type="molecule type" value="Genomic_DNA"/>
</dbReference>
<dbReference type="NCBIfam" id="TIGR01357">
    <property type="entry name" value="aroB"/>
    <property type="match status" value="1"/>
</dbReference>
<evidence type="ECO:0000259" key="19">
    <source>
        <dbReference type="Pfam" id="PF24621"/>
    </source>
</evidence>
<dbReference type="GO" id="GO:0046872">
    <property type="term" value="F:metal ion binding"/>
    <property type="evidence" value="ECO:0007669"/>
    <property type="project" value="UniProtKB-KW"/>
</dbReference>
<evidence type="ECO:0000256" key="12">
    <source>
        <dbReference type="ARBA" id="ARBA00022741"/>
    </source>
</evidence>
<evidence type="ECO:0000256" key="6">
    <source>
        <dbReference type="ARBA" id="ARBA00005412"/>
    </source>
</evidence>
<comment type="subcellular location">
    <subcellularLocation>
        <location evidence="4">Cytoplasm</location>
    </subcellularLocation>
</comment>
<evidence type="ECO:0000259" key="18">
    <source>
        <dbReference type="Pfam" id="PF01761"/>
    </source>
</evidence>
<evidence type="ECO:0000256" key="15">
    <source>
        <dbReference type="ARBA" id="ARBA00023141"/>
    </source>
</evidence>
<evidence type="ECO:0000256" key="2">
    <source>
        <dbReference type="ARBA" id="ARBA00001911"/>
    </source>
</evidence>
<comment type="catalytic activity">
    <reaction evidence="1">
        <text>7-phospho-2-dehydro-3-deoxy-D-arabino-heptonate = 3-dehydroquinate + phosphate</text>
        <dbReference type="Rhea" id="RHEA:21968"/>
        <dbReference type="ChEBI" id="CHEBI:32364"/>
        <dbReference type="ChEBI" id="CHEBI:43474"/>
        <dbReference type="ChEBI" id="CHEBI:58394"/>
        <dbReference type="EC" id="4.2.3.4"/>
    </reaction>
</comment>
<dbReference type="InterPro" id="IPR030963">
    <property type="entry name" value="DHQ_synth_fam"/>
</dbReference>
<dbReference type="InterPro" id="IPR016037">
    <property type="entry name" value="DHQ_synth_AroB"/>
</dbReference>
<feature type="domain" description="3-dehydroquinate synthase C-terminal" evidence="19">
    <location>
        <begin position="173"/>
        <end position="315"/>
    </location>
</feature>
<evidence type="ECO:0000256" key="4">
    <source>
        <dbReference type="ARBA" id="ARBA00004496"/>
    </source>
</evidence>
<evidence type="ECO:0000256" key="1">
    <source>
        <dbReference type="ARBA" id="ARBA00001393"/>
    </source>
</evidence>
<dbReference type="InterPro" id="IPR050071">
    <property type="entry name" value="Dehydroquinate_synthase"/>
</dbReference>
<dbReference type="GO" id="GO:0000166">
    <property type="term" value="F:nucleotide binding"/>
    <property type="evidence" value="ECO:0007669"/>
    <property type="project" value="UniProtKB-KW"/>
</dbReference>
<evidence type="ECO:0000256" key="17">
    <source>
        <dbReference type="ARBA" id="ARBA00023285"/>
    </source>
</evidence>
<dbReference type="GO" id="GO:0005737">
    <property type="term" value="C:cytoplasm"/>
    <property type="evidence" value="ECO:0007669"/>
    <property type="project" value="UniProtKB-SubCell"/>
</dbReference>
<evidence type="ECO:0000256" key="8">
    <source>
        <dbReference type="ARBA" id="ARBA00017684"/>
    </source>
</evidence>
<evidence type="ECO:0000256" key="14">
    <source>
        <dbReference type="ARBA" id="ARBA00023027"/>
    </source>
</evidence>
<evidence type="ECO:0000256" key="10">
    <source>
        <dbReference type="ARBA" id="ARBA00022605"/>
    </source>
</evidence>
<keyword evidence="9" id="KW-0963">Cytoplasm</keyword>
<evidence type="ECO:0000256" key="7">
    <source>
        <dbReference type="ARBA" id="ARBA00013031"/>
    </source>
</evidence>
<gene>
    <name evidence="20" type="ORF">UFOPK2967_00232</name>
    <name evidence="21" type="ORF">UFOPK3587_00831</name>
    <name evidence="22" type="ORF">UFOPK3984_00225</name>
    <name evidence="23" type="ORF">UFOPK4114_00035</name>
</gene>
<evidence type="ECO:0000313" key="23">
    <source>
        <dbReference type="EMBL" id="CAB5007312.1"/>
    </source>
</evidence>
<organism evidence="23">
    <name type="scientific">freshwater metagenome</name>
    <dbReference type="NCBI Taxonomy" id="449393"/>
    <lineage>
        <taxon>unclassified sequences</taxon>
        <taxon>metagenomes</taxon>
        <taxon>ecological metagenomes</taxon>
    </lineage>
</organism>
<evidence type="ECO:0000313" key="21">
    <source>
        <dbReference type="EMBL" id="CAB4906809.1"/>
    </source>
</evidence>
<evidence type="ECO:0000256" key="5">
    <source>
        <dbReference type="ARBA" id="ARBA00004661"/>
    </source>
</evidence>
<accession>A0A6J7PY25</accession>
<dbReference type="CDD" id="cd08195">
    <property type="entry name" value="DHQS"/>
    <property type="match status" value="1"/>
</dbReference>
<dbReference type="HAMAP" id="MF_00110">
    <property type="entry name" value="DHQ_synthase"/>
    <property type="match status" value="1"/>
</dbReference>